<dbReference type="InterPro" id="IPR036610">
    <property type="entry name" value="PEBP-like_sf"/>
</dbReference>
<dbReference type="FunFam" id="3.90.280.10:FF:000004">
    <property type="entry name" value="Mitochondrial large ribosomal subunit YmL35"/>
    <property type="match status" value="1"/>
</dbReference>
<keyword evidence="2" id="KW-0496">Mitochondrion</keyword>
<sequence>MSRCQQVGRTVTRCLRPQQHLAMATPSMSMASRSFSSTAGRRDDVATTAIPPPENKNISPARTPAAAKTTEASTGPAAAPSPPPASAAGQAAPAGSGSSDSQPAASTDGPTLAPKDPMVGSRRKQAAIAIADQSIPFAQLPFQCFQEARKVLHADRQEKIVQIVREAAKIKALEARDPETVTGGDRMKQMRLESMREYLNMLKVQADINDPEVKRRFEDGLGDMNKPVYRHLAEQKWRGLPYRVIKQRIEQFSIIPDLLPKFEPVMDVQMSFRQRKTPPGTVVDSLTSEKPPTLRVQVFNKGERLVTVAVIDNDVPVVDKDGFARRCHFLAANIPIDPTTKAIPLMMIRDEQKHLAVPWLPPFSQKGAPKHRLSIFIMEQKNNEIIDVAKLREAYIRSSNPDPAKNPNKFSIKSLKDKFPALEPVGFNIFRTEWDEYTADVMARNNIPGADVEFKHARVHSMKPERGPRGWEAKRQGPKYRHLWKYTHRIATPKRKFVK</sequence>
<feature type="compositionally biased region" description="Low complexity" evidence="6">
    <location>
        <begin position="27"/>
        <end position="37"/>
    </location>
</feature>
<organism evidence="7 8">
    <name type="scientific">Pyricularia oryzae</name>
    <name type="common">Rice blast fungus</name>
    <name type="synonym">Magnaporthe oryzae</name>
    <dbReference type="NCBI Taxonomy" id="318829"/>
    <lineage>
        <taxon>Eukaryota</taxon>
        <taxon>Fungi</taxon>
        <taxon>Dikarya</taxon>
        <taxon>Ascomycota</taxon>
        <taxon>Pezizomycotina</taxon>
        <taxon>Sordariomycetes</taxon>
        <taxon>Sordariomycetidae</taxon>
        <taxon>Magnaporthales</taxon>
        <taxon>Pyriculariaceae</taxon>
        <taxon>Pyricularia</taxon>
    </lineage>
</organism>
<dbReference type="AlphaFoldDB" id="A0A4P7NQZ5"/>
<evidence type="ECO:0000256" key="1">
    <source>
        <dbReference type="ARBA" id="ARBA00004173"/>
    </source>
</evidence>
<dbReference type="InterPro" id="IPR008914">
    <property type="entry name" value="PEBP"/>
</dbReference>
<dbReference type="InterPro" id="IPR035810">
    <property type="entry name" value="PEBP_euk"/>
</dbReference>
<dbReference type="Gene3D" id="1.20.58.1180">
    <property type="match status" value="1"/>
</dbReference>
<dbReference type="EMBL" id="CP034209">
    <property type="protein sequence ID" value="QBZ64729.1"/>
    <property type="molecule type" value="Genomic_DNA"/>
</dbReference>
<dbReference type="OMA" id="FRTQWDE"/>
<evidence type="ECO:0000256" key="3">
    <source>
        <dbReference type="ARBA" id="ARBA00037226"/>
    </source>
</evidence>
<dbReference type="Gene3D" id="3.90.280.10">
    <property type="entry name" value="PEBP-like"/>
    <property type="match status" value="1"/>
</dbReference>
<comment type="function">
    <text evidence="3">Component of the mitochondrial ribosome (mitoribosome), a dedicated translation machinery responsible for the synthesis of mitochondrial genome-encoded proteins, including at least some of the essential transmembrane subunits of the mitochondrial respiratory chain. The mitoribosomes are attached to the mitochondrial inner membrane and translation products are cotranslationally integrated into the membrane.</text>
</comment>
<evidence type="ECO:0000256" key="5">
    <source>
        <dbReference type="ARBA" id="ARBA00039444"/>
    </source>
</evidence>
<name>A0A4P7NQZ5_PYROR</name>
<dbReference type="Pfam" id="PF01161">
    <property type="entry name" value="PBP"/>
    <property type="match status" value="1"/>
</dbReference>
<dbReference type="Proteomes" id="UP000294847">
    <property type="component" value="Chromosome 6"/>
</dbReference>
<feature type="compositionally biased region" description="Low complexity" evidence="6">
    <location>
        <begin position="86"/>
        <end position="107"/>
    </location>
</feature>
<dbReference type="SUPFAM" id="SSF49777">
    <property type="entry name" value="PEBP-like"/>
    <property type="match status" value="1"/>
</dbReference>
<protein>
    <recommendedName>
        <fullName evidence="5">Large ribosomal subunit protein mL38</fullName>
    </recommendedName>
</protein>
<dbReference type="CDD" id="cd00866">
    <property type="entry name" value="PEBP_euk"/>
    <property type="match status" value="1"/>
</dbReference>
<comment type="similarity">
    <text evidence="4">Belongs to the phosphatidylethanolamine-binding protein family. Mitochondrion-specific ribosomal protein mL38 subfamily.</text>
</comment>
<evidence type="ECO:0000256" key="4">
    <source>
        <dbReference type="ARBA" id="ARBA00038016"/>
    </source>
</evidence>
<dbReference type="PANTHER" id="PTHR11362:SF82">
    <property type="entry name" value="PHOSPHATIDYLETHANOLAMINE-BINDING PROTEIN 4"/>
    <property type="match status" value="1"/>
</dbReference>
<accession>A0A4P7NQZ5</accession>
<comment type="subcellular location">
    <subcellularLocation>
        <location evidence="1">Mitochondrion</location>
    </subcellularLocation>
</comment>
<dbReference type="PANTHER" id="PTHR11362">
    <property type="entry name" value="PHOSPHATIDYLETHANOLAMINE-BINDING PROTEIN"/>
    <property type="match status" value="1"/>
</dbReference>
<reference evidence="7 8" key="1">
    <citation type="journal article" date="2019" name="Mol. Biol. Evol.">
        <title>Blast fungal genomes show frequent chromosomal changes, gene gains and losses, and effector gene turnover.</title>
        <authorList>
            <person name="Gomez Luciano L.B."/>
            <person name="Jason Tsai I."/>
            <person name="Chuma I."/>
            <person name="Tosa Y."/>
            <person name="Chen Y.H."/>
            <person name="Li J.Y."/>
            <person name="Li M.Y."/>
            <person name="Jade Lu M.Y."/>
            <person name="Nakayashiki H."/>
            <person name="Li W.H."/>
        </authorList>
    </citation>
    <scope>NUCLEOTIDE SEQUENCE [LARGE SCALE GENOMIC DNA]</scope>
    <source>
        <strain evidence="7">MZ5-1-6</strain>
    </source>
</reference>
<dbReference type="GO" id="GO:0005739">
    <property type="term" value="C:mitochondrion"/>
    <property type="evidence" value="ECO:0007669"/>
    <property type="project" value="UniProtKB-SubCell"/>
</dbReference>
<feature type="region of interest" description="Disordered" evidence="6">
    <location>
        <begin position="18"/>
        <end position="120"/>
    </location>
</feature>
<evidence type="ECO:0000256" key="2">
    <source>
        <dbReference type="ARBA" id="ARBA00023128"/>
    </source>
</evidence>
<evidence type="ECO:0000313" key="7">
    <source>
        <dbReference type="EMBL" id="QBZ64729.1"/>
    </source>
</evidence>
<dbReference type="SMR" id="A0A4P7NQZ5"/>
<gene>
    <name evidence="7" type="ORF">PoMZ_06428</name>
</gene>
<proteinExistence type="inferred from homology"/>
<evidence type="ECO:0000256" key="6">
    <source>
        <dbReference type="SAM" id="MobiDB-lite"/>
    </source>
</evidence>
<evidence type="ECO:0000313" key="8">
    <source>
        <dbReference type="Proteomes" id="UP000294847"/>
    </source>
</evidence>
<dbReference type="VEuPathDB" id="FungiDB:M_BR32_EuGene_00071381"/>